<dbReference type="GO" id="GO:0045766">
    <property type="term" value="P:positive regulation of angiogenesis"/>
    <property type="evidence" value="ECO:0007669"/>
    <property type="project" value="TreeGrafter"/>
</dbReference>
<dbReference type="GO" id="GO:0001938">
    <property type="term" value="P:positive regulation of endothelial cell proliferation"/>
    <property type="evidence" value="ECO:0007669"/>
    <property type="project" value="TreeGrafter"/>
</dbReference>
<protein>
    <recommendedName>
        <fullName evidence="4">Myeloid-derived growth factor</fullName>
    </recommendedName>
</protein>
<keyword evidence="3" id="KW-1185">Reference proteome</keyword>
<proteinExistence type="predicted"/>
<dbReference type="AlphaFoldDB" id="A0AAV7D9V6"/>
<sequence length="153" mass="16788">MAAYLVLCAGVLLSLACELHAQAAGSTEEFDVKPGGLYYTYTRRLGDFSCSFSYAAQGGTNEKWHMSIGVDEESRYFSCSIWRPPGSYLFFISFKAEVSGGKIDFCEAYSQADKPLKKSEYEIKDTTVSHVPGSFSSSLSKLTITARSSHAEL</sequence>
<feature type="chain" id="PRO_5043574546" description="Myeloid-derived growth factor" evidence="1">
    <location>
        <begin position="17"/>
        <end position="153"/>
    </location>
</feature>
<dbReference type="PANTHER" id="PTHR31230:SF1">
    <property type="entry name" value="MYELOID-DERIVED GROWTH FACTOR"/>
    <property type="match status" value="1"/>
</dbReference>
<keyword evidence="1" id="KW-0732">Signal</keyword>
<evidence type="ECO:0000313" key="2">
    <source>
        <dbReference type="EMBL" id="KAG8594223.1"/>
    </source>
</evidence>
<feature type="signal peptide" evidence="1">
    <location>
        <begin position="1"/>
        <end position="16"/>
    </location>
</feature>
<evidence type="ECO:0000313" key="3">
    <source>
        <dbReference type="Proteomes" id="UP000824782"/>
    </source>
</evidence>
<dbReference type="Pfam" id="PF10572">
    <property type="entry name" value="UPF0556"/>
    <property type="match status" value="1"/>
</dbReference>
<dbReference type="PANTHER" id="PTHR31230">
    <property type="entry name" value="MYELOID-DERIVED GROWTH FACTOR MYDGF"/>
    <property type="match status" value="1"/>
</dbReference>
<comment type="caution">
    <text evidence="2">The sequence shown here is derived from an EMBL/GenBank/DDBJ whole genome shotgun (WGS) entry which is preliminary data.</text>
</comment>
<name>A0AAV7D9V6_ENGPU</name>
<accession>A0AAV7D9V6</accession>
<evidence type="ECO:0008006" key="4">
    <source>
        <dbReference type="Google" id="ProtNLM"/>
    </source>
</evidence>
<organism evidence="2 3">
    <name type="scientific">Engystomops pustulosus</name>
    <name type="common">Tungara frog</name>
    <name type="synonym">Physalaemus pustulosus</name>
    <dbReference type="NCBI Taxonomy" id="76066"/>
    <lineage>
        <taxon>Eukaryota</taxon>
        <taxon>Metazoa</taxon>
        <taxon>Chordata</taxon>
        <taxon>Craniata</taxon>
        <taxon>Vertebrata</taxon>
        <taxon>Euteleostomi</taxon>
        <taxon>Amphibia</taxon>
        <taxon>Batrachia</taxon>
        <taxon>Anura</taxon>
        <taxon>Neobatrachia</taxon>
        <taxon>Hyloidea</taxon>
        <taxon>Leptodactylidae</taxon>
        <taxon>Leiuperinae</taxon>
        <taxon>Engystomops</taxon>
    </lineage>
</organism>
<dbReference type="InterPro" id="IPR018887">
    <property type="entry name" value="MYDGF"/>
</dbReference>
<dbReference type="GO" id="GO:0005615">
    <property type="term" value="C:extracellular space"/>
    <property type="evidence" value="ECO:0007669"/>
    <property type="project" value="TreeGrafter"/>
</dbReference>
<reference evidence="2" key="1">
    <citation type="thesis" date="2020" institute="ProQuest LLC" country="789 East Eisenhower Parkway, Ann Arbor, MI, USA">
        <title>Comparative Genomics and Chromosome Evolution.</title>
        <authorList>
            <person name="Mudd A.B."/>
        </authorList>
    </citation>
    <scope>NUCLEOTIDE SEQUENCE</scope>
    <source>
        <strain evidence="2">237g6f4</strain>
        <tissue evidence="2">Blood</tissue>
    </source>
</reference>
<evidence type="ECO:0000256" key="1">
    <source>
        <dbReference type="SAM" id="SignalP"/>
    </source>
</evidence>
<dbReference type="EMBL" id="WNYA01000001">
    <property type="protein sequence ID" value="KAG8594223.1"/>
    <property type="molecule type" value="Genomic_DNA"/>
</dbReference>
<gene>
    <name evidence="2" type="ORF">GDO81_001125</name>
</gene>
<dbReference type="Proteomes" id="UP000824782">
    <property type="component" value="Unassembled WGS sequence"/>
</dbReference>